<reference evidence="2 3" key="1">
    <citation type="submission" date="2017-05" db="EMBL/GenBank/DDBJ databases">
        <title>Complete and WGS of Bordetella genogroups.</title>
        <authorList>
            <person name="Spilker T."/>
            <person name="LiPuma J."/>
        </authorList>
    </citation>
    <scope>NUCLEOTIDE SEQUENCE [LARGE SCALE GENOMIC DNA]</scope>
    <source>
        <strain evidence="2 3">AU17610</strain>
    </source>
</reference>
<evidence type="ECO:0000313" key="3">
    <source>
        <dbReference type="Proteomes" id="UP000217005"/>
    </source>
</evidence>
<proteinExistence type="predicted"/>
<dbReference type="RefSeq" id="WP_094828823.1">
    <property type="nucleotide sequence ID" value="NZ_NEVL01000006.1"/>
</dbReference>
<keyword evidence="1" id="KW-1133">Transmembrane helix</keyword>
<comment type="caution">
    <text evidence="2">The sequence shown here is derived from an EMBL/GenBank/DDBJ whole genome shotgun (WGS) entry which is preliminary data.</text>
</comment>
<feature type="transmembrane region" description="Helical" evidence="1">
    <location>
        <begin position="188"/>
        <end position="212"/>
    </location>
</feature>
<feature type="transmembrane region" description="Helical" evidence="1">
    <location>
        <begin position="7"/>
        <end position="30"/>
    </location>
</feature>
<keyword evidence="1" id="KW-0812">Transmembrane</keyword>
<dbReference type="Proteomes" id="UP000217005">
    <property type="component" value="Unassembled WGS sequence"/>
</dbReference>
<protein>
    <submittedName>
        <fullName evidence="2">Uncharacterized protein</fullName>
    </submittedName>
</protein>
<keyword evidence="1" id="KW-0472">Membrane</keyword>
<sequence length="226" mass="24756">MRGKLGVYLWGLWAVAAVAFGACMIAYSMATTATRGELELRPGATVRLELYRIQEAPLWMHALLPLPAPAAPGAERPAAPGGIVGHGSEMRAGDLLMLRLRGPQGQDLQLDGSFVDAFSNRHAMRELRPMIALEGGKRVLPPAVTLPAGNSVLELTVTDVADSLLGKQAEVLVHPPYMLKRVAPGYEWVRWLLLWPVYGLVLALWAVAMLWLTVRARRRRQRPADA</sequence>
<dbReference type="PROSITE" id="PS51257">
    <property type="entry name" value="PROKAR_LIPOPROTEIN"/>
    <property type="match status" value="1"/>
</dbReference>
<organism evidence="2 3">
    <name type="scientific">Bordetella genomosp. 1</name>
    <dbReference type="NCBI Taxonomy" id="1395607"/>
    <lineage>
        <taxon>Bacteria</taxon>
        <taxon>Pseudomonadati</taxon>
        <taxon>Pseudomonadota</taxon>
        <taxon>Betaproteobacteria</taxon>
        <taxon>Burkholderiales</taxon>
        <taxon>Alcaligenaceae</taxon>
        <taxon>Bordetella</taxon>
    </lineage>
</organism>
<dbReference type="AlphaFoldDB" id="A0A261RVV5"/>
<evidence type="ECO:0000256" key="1">
    <source>
        <dbReference type="SAM" id="Phobius"/>
    </source>
</evidence>
<evidence type="ECO:0000313" key="2">
    <source>
        <dbReference type="EMBL" id="OZI28897.1"/>
    </source>
</evidence>
<accession>A0A261RVV5</accession>
<name>A0A261RVV5_9BORD</name>
<dbReference type="EMBL" id="NEVL01000006">
    <property type="protein sequence ID" value="OZI28897.1"/>
    <property type="molecule type" value="Genomic_DNA"/>
</dbReference>
<gene>
    <name evidence="2" type="ORF">CEG14_23520</name>
</gene>